<dbReference type="InterPro" id="IPR021529">
    <property type="entry name" value="DUF2798"/>
</dbReference>
<evidence type="ECO:0000313" key="2">
    <source>
        <dbReference type="EMBL" id="AZP14297.1"/>
    </source>
</evidence>
<dbReference type="Pfam" id="PF11391">
    <property type="entry name" value="DUF2798"/>
    <property type="match status" value="1"/>
</dbReference>
<name>A0A3Q9BTS4_9BURK</name>
<evidence type="ECO:0000256" key="1">
    <source>
        <dbReference type="SAM" id="Phobius"/>
    </source>
</evidence>
<feature type="transmembrane region" description="Helical" evidence="1">
    <location>
        <begin position="64"/>
        <end position="82"/>
    </location>
</feature>
<keyword evidence="1" id="KW-0812">Transmembrane</keyword>
<feature type="transmembrane region" description="Helical" evidence="1">
    <location>
        <begin position="29"/>
        <end position="52"/>
    </location>
</feature>
<sequence>MKNSEASQSLAKSAPNSWKLPARYTPQVFAFYMAAIMAFLMSAVIVAANAGIKDDFLSRVLHAYQLAMPVAFCCVLLVRPVVMKLVALTVRK</sequence>
<keyword evidence="3" id="KW-1185">Reference proteome</keyword>
<accession>A0A3Q9BTS4</accession>
<proteinExistence type="predicted"/>
<dbReference type="RefSeq" id="WP_126129658.1">
    <property type="nucleotide sequence ID" value="NZ_CP034464.1"/>
</dbReference>
<dbReference type="EMBL" id="CP034464">
    <property type="protein sequence ID" value="AZP14297.1"/>
    <property type="molecule type" value="Genomic_DNA"/>
</dbReference>
<keyword evidence="1" id="KW-1133">Transmembrane helix</keyword>
<dbReference type="AlphaFoldDB" id="A0A3Q9BTS4"/>
<keyword evidence="1" id="KW-0472">Membrane</keyword>
<reference evidence="2 3" key="1">
    <citation type="journal article" date="2011" name="Int. J. Syst. Evol. Microbiol.">
        <title>Description of Undibacterium oligocarboniphilum sp. nov., isolated from purified water, and Undibacterium pigrum strain CCUG 49012 as the type strain of Undibacterium parvum sp. nov., and emended descriptions of the genus Undibacterium and the species Undibacterium pigrum.</title>
        <authorList>
            <person name="Eder W."/>
            <person name="Wanner G."/>
            <person name="Ludwig W."/>
            <person name="Busse H.J."/>
            <person name="Ziemke-Kageler F."/>
            <person name="Lang E."/>
        </authorList>
    </citation>
    <scope>NUCLEOTIDE SEQUENCE [LARGE SCALE GENOMIC DNA]</scope>
    <source>
        <strain evidence="2 3">DSM 23061</strain>
    </source>
</reference>
<dbReference type="Proteomes" id="UP000275663">
    <property type="component" value="Chromosome"/>
</dbReference>
<evidence type="ECO:0000313" key="3">
    <source>
        <dbReference type="Proteomes" id="UP000275663"/>
    </source>
</evidence>
<dbReference type="KEGG" id="upv:EJN92_21215"/>
<protein>
    <submittedName>
        <fullName evidence="2">DUF2798 domain-containing protein</fullName>
    </submittedName>
</protein>
<organism evidence="2 3">
    <name type="scientific">Undibacterium parvum</name>
    <dbReference type="NCBI Taxonomy" id="401471"/>
    <lineage>
        <taxon>Bacteria</taxon>
        <taxon>Pseudomonadati</taxon>
        <taxon>Pseudomonadota</taxon>
        <taxon>Betaproteobacteria</taxon>
        <taxon>Burkholderiales</taxon>
        <taxon>Oxalobacteraceae</taxon>
        <taxon>Undibacterium</taxon>
    </lineage>
</organism>
<gene>
    <name evidence="2" type="ORF">EJN92_21215</name>
</gene>
<dbReference type="OrthoDB" id="6007993at2"/>